<dbReference type="PROSITE" id="PS51450">
    <property type="entry name" value="LRR"/>
    <property type="match status" value="1"/>
</dbReference>
<reference evidence="1" key="1">
    <citation type="submission" date="2023-06" db="EMBL/GenBank/DDBJ databases">
        <authorList>
            <person name="Kurt Z."/>
        </authorList>
    </citation>
    <scope>NUCLEOTIDE SEQUENCE</scope>
</reference>
<dbReference type="InterPro" id="IPR032675">
    <property type="entry name" value="LRR_dom_sf"/>
</dbReference>
<dbReference type="Proteomes" id="UP001642409">
    <property type="component" value="Unassembled WGS sequence"/>
</dbReference>
<evidence type="ECO:0000313" key="1">
    <source>
        <dbReference type="EMBL" id="CAI9912709.1"/>
    </source>
</evidence>
<accession>A0AA86N4E8</accession>
<dbReference type="EMBL" id="CATOUU010000003">
    <property type="protein sequence ID" value="CAI9912709.1"/>
    <property type="molecule type" value="Genomic_DNA"/>
</dbReference>
<gene>
    <name evidence="2" type="ORF">HINF_LOCUS15809</name>
    <name evidence="1" type="ORF">HINF_LOCUS354</name>
</gene>
<dbReference type="InterPro" id="IPR001611">
    <property type="entry name" value="Leu-rich_rpt"/>
</dbReference>
<organism evidence="1">
    <name type="scientific">Hexamita inflata</name>
    <dbReference type="NCBI Taxonomy" id="28002"/>
    <lineage>
        <taxon>Eukaryota</taxon>
        <taxon>Metamonada</taxon>
        <taxon>Diplomonadida</taxon>
        <taxon>Hexamitidae</taxon>
        <taxon>Hexamitinae</taxon>
        <taxon>Hexamita</taxon>
    </lineage>
</organism>
<dbReference type="AlphaFoldDB" id="A0AA86N4E8"/>
<dbReference type="Gene3D" id="3.80.10.10">
    <property type="entry name" value="Ribonuclease Inhibitor"/>
    <property type="match status" value="1"/>
</dbReference>
<evidence type="ECO:0000313" key="3">
    <source>
        <dbReference type="Proteomes" id="UP001642409"/>
    </source>
</evidence>
<reference evidence="2 3" key="2">
    <citation type="submission" date="2024-07" db="EMBL/GenBank/DDBJ databases">
        <authorList>
            <person name="Akdeniz Z."/>
        </authorList>
    </citation>
    <scope>NUCLEOTIDE SEQUENCE [LARGE SCALE GENOMIC DNA]</scope>
</reference>
<dbReference type="SUPFAM" id="SSF52058">
    <property type="entry name" value="L domain-like"/>
    <property type="match status" value="1"/>
</dbReference>
<name>A0AA86N4E8_9EUKA</name>
<sequence>MTLKYEGKIKEGNLQIGDWCGVDSEVTNLRFLEKFNIKTLNLNIDSKTNIQFINRAIKELTLCLAHHGRRDELQNLNVDDPELKNLEVLLVLNSPKLQNDQLYKFKKFHTLDVSNNNVDLTHIHKAISLIKLTMYFCNLQNIDKISSLTNLMILNISNNLLRNINSVRFLVNLKELDINSNKQIGIAPLKDLVGLYIYKIKYEQM</sequence>
<evidence type="ECO:0000313" key="2">
    <source>
        <dbReference type="EMBL" id="CAL5998589.1"/>
    </source>
</evidence>
<dbReference type="EMBL" id="CAXDID020000038">
    <property type="protein sequence ID" value="CAL5998589.1"/>
    <property type="molecule type" value="Genomic_DNA"/>
</dbReference>
<proteinExistence type="predicted"/>
<protein>
    <submittedName>
        <fullName evidence="1">Leucine-rich repeat domain-containing protein</fullName>
    </submittedName>
    <submittedName>
        <fullName evidence="2">Leucine-rich_repeat domain-containing protein</fullName>
    </submittedName>
</protein>
<keyword evidence="3" id="KW-1185">Reference proteome</keyword>
<comment type="caution">
    <text evidence="1">The sequence shown here is derived from an EMBL/GenBank/DDBJ whole genome shotgun (WGS) entry which is preliminary data.</text>
</comment>